<evidence type="ECO:0000313" key="2">
    <source>
        <dbReference type="Proteomes" id="UP000469452"/>
    </source>
</evidence>
<name>A0A6A4Z9J0_APHAT</name>
<gene>
    <name evidence="1" type="ORF">AaE_013678</name>
</gene>
<accession>A0A6A4Z9J0</accession>
<comment type="caution">
    <text evidence="1">The sequence shown here is derived from an EMBL/GenBank/DDBJ whole genome shotgun (WGS) entry which is preliminary data.</text>
</comment>
<protein>
    <recommendedName>
        <fullName evidence="3">DDE Tnp4 domain-containing protein</fullName>
    </recommendedName>
</protein>
<dbReference type="EMBL" id="VJMI01019463">
    <property type="protein sequence ID" value="KAF0707296.1"/>
    <property type="molecule type" value="Genomic_DNA"/>
</dbReference>
<evidence type="ECO:0000313" key="1">
    <source>
        <dbReference type="EMBL" id="KAF0707296.1"/>
    </source>
</evidence>
<proteinExistence type="predicted"/>
<sequence>MADIRAIHPKKNPPRRMLNAKDVVRNYRVSSDRVIIENLFGRVCSLLWKVSYAMFTWNPKFYDNIQQLTFALTNYHISLMSLCEADWLWYHSVLARYKSMMSAMAAKRAESQRNSRLRRTQRLPLSRSRLHCAQPFLSPVASP</sequence>
<dbReference type="AlphaFoldDB" id="A0A6A4Z9J0"/>
<dbReference type="Proteomes" id="UP000469452">
    <property type="component" value="Unassembled WGS sequence"/>
</dbReference>
<reference evidence="1 2" key="1">
    <citation type="submission" date="2019-06" db="EMBL/GenBank/DDBJ databases">
        <title>Genomics analysis of Aphanomyces spp. identifies a new class of oomycete effector associated with host adaptation.</title>
        <authorList>
            <person name="Gaulin E."/>
        </authorList>
    </citation>
    <scope>NUCLEOTIDE SEQUENCE [LARGE SCALE GENOMIC DNA]</scope>
    <source>
        <strain evidence="1 2">E</strain>
    </source>
</reference>
<organism evidence="1 2">
    <name type="scientific">Aphanomyces astaci</name>
    <name type="common">Crayfish plague agent</name>
    <dbReference type="NCBI Taxonomy" id="112090"/>
    <lineage>
        <taxon>Eukaryota</taxon>
        <taxon>Sar</taxon>
        <taxon>Stramenopiles</taxon>
        <taxon>Oomycota</taxon>
        <taxon>Saprolegniomycetes</taxon>
        <taxon>Saprolegniales</taxon>
        <taxon>Verrucalvaceae</taxon>
        <taxon>Aphanomyces</taxon>
    </lineage>
</organism>
<dbReference type="VEuPathDB" id="FungiDB:H257_05265"/>
<evidence type="ECO:0008006" key="3">
    <source>
        <dbReference type="Google" id="ProtNLM"/>
    </source>
</evidence>